<gene>
    <name evidence="1" type="ORF">L1987_76460</name>
</gene>
<keyword evidence="2" id="KW-1185">Reference proteome</keyword>
<sequence length="976" mass="111639">MNPSSSKRKRDLDSFDENNSKKPKNDVFINYSFDDIGKNFISHLQGALTRSSFTTSDHTSLPVGQDACLGLLKAIEESEIFVVVFSGNYASSMNEDPERVQKWRHALKEAGQLSGLTLQNRDEARFVSEIVEELEKMQSPQELHVTDYPVGIGSRAKELISTLRLDRKDHVLVVAVLGISGIGKTTIVRETYNRILANFEVSCFLADIHYLCQVPNWKTDLPKELISCLTKCDKFSIMGNHNESVTKIKRLVSRRKVLLVLDDVDNFQQLEALGINPAWFYNGSRIIVTTRDKRALGNIPYASYHTMLLSRRESLNLFTRLMFSRDDPVKTKFIEEVVSHSGGLPLVLKVWSCHFKQYEREEWRSILETLKRIPHGDVQKQLQMSYDSLTNRAKKLFLDIACFFDGEDKDLFVKVLQDEDSAFFPNYEFQYLVDKSLVEIMNDPGRRRMLMHDAIRGMGQEIVRQENEDEPGQRTRLWDERDVMRVLTECLGTESVESIKLFSILQQEVTLQSEALRKMSNLRLIYLYANLSFSDKMTTLSFKKLKFMEWVGFPFKSFDNIEMSNVVVLRMQVSKLETLWEGIKFLKKLRILDVRCSSSLTKTGDFYGLENLEELYFYLCENLRELHSSIGCLHKLAILDLTGCMMLKRIPWEKIPSLRELKLDKNSYTGLEADGVIDSFLASLESLTRLTNLRTLSMSGCSVSQVPSEIGNLVSLRELDLSENTFSSLPDSLSNLSQLVRLNISDCSELRLLPLLPLNLTYIEADECGSLDMMPFDSMRRSYIFRTKACKESHFTKQLDIKFSFKGERFPDWCSYQNWNGDLSFKAPMHLDKNICGVILCTRDLFGSTVLLLNKTKNTSVRFKEEIISDVMFYPLDVTTLVVEAGDTVVLEFYDDFGTGGGLRLIQDTDVMDSELVFQNSDEPTSPISSEMTPSTTAHLNDIPCDSSDSYDNDNDYGSDWDGDYSSDTDSEDELL</sequence>
<dbReference type="Proteomes" id="UP001056120">
    <property type="component" value="Linkage Group LG26"/>
</dbReference>
<proteinExistence type="predicted"/>
<evidence type="ECO:0000313" key="1">
    <source>
        <dbReference type="EMBL" id="KAI3693516.1"/>
    </source>
</evidence>
<reference evidence="1 2" key="2">
    <citation type="journal article" date="2022" name="Mol. Ecol. Resour.">
        <title>The genomes of chicory, endive, great burdock and yacon provide insights into Asteraceae paleo-polyploidization history and plant inulin production.</title>
        <authorList>
            <person name="Fan W."/>
            <person name="Wang S."/>
            <person name="Wang H."/>
            <person name="Wang A."/>
            <person name="Jiang F."/>
            <person name="Liu H."/>
            <person name="Zhao H."/>
            <person name="Xu D."/>
            <person name="Zhang Y."/>
        </authorList>
    </citation>
    <scope>NUCLEOTIDE SEQUENCE [LARGE SCALE GENOMIC DNA]</scope>
    <source>
        <strain evidence="2">cv. Yunnan</strain>
        <tissue evidence="1">Leaves</tissue>
    </source>
</reference>
<comment type="caution">
    <text evidence="1">The sequence shown here is derived from an EMBL/GenBank/DDBJ whole genome shotgun (WGS) entry which is preliminary data.</text>
</comment>
<accession>A0ACB8Z719</accession>
<reference evidence="2" key="1">
    <citation type="journal article" date="2022" name="Mol. Ecol. Resour.">
        <title>The genomes of chicory, endive, great burdock and yacon provide insights into Asteraceae palaeo-polyploidization history and plant inulin production.</title>
        <authorList>
            <person name="Fan W."/>
            <person name="Wang S."/>
            <person name="Wang H."/>
            <person name="Wang A."/>
            <person name="Jiang F."/>
            <person name="Liu H."/>
            <person name="Zhao H."/>
            <person name="Xu D."/>
            <person name="Zhang Y."/>
        </authorList>
    </citation>
    <scope>NUCLEOTIDE SEQUENCE [LARGE SCALE GENOMIC DNA]</scope>
    <source>
        <strain evidence="2">cv. Yunnan</strain>
    </source>
</reference>
<protein>
    <submittedName>
        <fullName evidence="1">Uncharacterized protein</fullName>
    </submittedName>
</protein>
<organism evidence="1 2">
    <name type="scientific">Smallanthus sonchifolius</name>
    <dbReference type="NCBI Taxonomy" id="185202"/>
    <lineage>
        <taxon>Eukaryota</taxon>
        <taxon>Viridiplantae</taxon>
        <taxon>Streptophyta</taxon>
        <taxon>Embryophyta</taxon>
        <taxon>Tracheophyta</taxon>
        <taxon>Spermatophyta</taxon>
        <taxon>Magnoliopsida</taxon>
        <taxon>eudicotyledons</taxon>
        <taxon>Gunneridae</taxon>
        <taxon>Pentapetalae</taxon>
        <taxon>asterids</taxon>
        <taxon>campanulids</taxon>
        <taxon>Asterales</taxon>
        <taxon>Asteraceae</taxon>
        <taxon>Asteroideae</taxon>
        <taxon>Heliantheae alliance</taxon>
        <taxon>Millerieae</taxon>
        <taxon>Smallanthus</taxon>
    </lineage>
</organism>
<name>A0ACB8Z719_9ASTR</name>
<dbReference type="EMBL" id="CM042043">
    <property type="protein sequence ID" value="KAI3693516.1"/>
    <property type="molecule type" value="Genomic_DNA"/>
</dbReference>
<evidence type="ECO:0000313" key="2">
    <source>
        <dbReference type="Proteomes" id="UP001056120"/>
    </source>
</evidence>